<evidence type="ECO:0000256" key="1">
    <source>
        <dbReference type="ARBA" id="ARBA00003520"/>
    </source>
</evidence>
<sequence>MGVAEALVYAISTLPEGGCMLANTEDYKKMAVTREQYEEHGHTICSEKFDI</sequence>
<protein>
    <submittedName>
        <fullName evidence="2">Actin-related protein 6</fullName>
    </submittedName>
</protein>
<dbReference type="Gene3D" id="3.30.420.40">
    <property type="match status" value="1"/>
</dbReference>
<name>K1QNF4_MAGGI</name>
<dbReference type="InParanoid" id="K1QNF4"/>
<dbReference type="EMBL" id="JH818359">
    <property type="protein sequence ID" value="EKC23066.1"/>
    <property type="molecule type" value="Genomic_DNA"/>
</dbReference>
<dbReference type="HOGENOM" id="CLU_3108441_0_0_1"/>
<dbReference type="InterPro" id="IPR043129">
    <property type="entry name" value="ATPase_NBD"/>
</dbReference>
<comment type="function">
    <text evidence="1">Actins are highly conserved proteins that are involved in various types of cell motility and are ubiquitously expressed in all eukaryotic cells.</text>
</comment>
<evidence type="ECO:0000313" key="2">
    <source>
        <dbReference type="EMBL" id="EKC23066.1"/>
    </source>
</evidence>
<dbReference type="InterPro" id="IPR004000">
    <property type="entry name" value="Actin"/>
</dbReference>
<dbReference type="SUPFAM" id="SSF53067">
    <property type="entry name" value="Actin-like ATPase domain"/>
    <property type="match status" value="1"/>
</dbReference>
<reference evidence="2" key="1">
    <citation type="journal article" date="2012" name="Nature">
        <title>The oyster genome reveals stress adaptation and complexity of shell formation.</title>
        <authorList>
            <person name="Zhang G."/>
            <person name="Fang X."/>
            <person name="Guo X."/>
            <person name="Li L."/>
            <person name="Luo R."/>
            <person name="Xu F."/>
            <person name="Yang P."/>
            <person name="Zhang L."/>
            <person name="Wang X."/>
            <person name="Qi H."/>
            <person name="Xiong Z."/>
            <person name="Que H."/>
            <person name="Xie Y."/>
            <person name="Holland P.W."/>
            <person name="Paps J."/>
            <person name="Zhu Y."/>
            <person name="Wu F."/>
            <person name="Chen Y."/>
            <person name="Wang J."/>
            <person name="Peng C."/>
            <person name="Meng J."/>
            <person name="Yang L."/>
            <person name="Liu J."/>
            <person name="Wen B."/>
            <person name="Zhang N."/>
            <person name="Huang Z."/>
            <person name="Zhu Q."/>
            <person name="Feng Y."/>
            <person name="Mount A."/>
            <person name="Hedgecock D."/>
            <person name="Xu Z."/>
            <person name="Liu Y."/>
            <person name="Domazet-Loso T."/>
            <person name="Du Y."/>
            <person name="Sun X."/>
            <person name="Zhang S."/>
            <person name="Liu B."/>
            <person name="Cheng P."/>
            <person name="Jiang X."/>
            <person name="Li J."/>
            <person name="Fan D."/>
            <person name="Wang W."/>
            <person name="Fu W."/>
            <person name="Wang T."/>
            <person name="Wang B."/>
            <person name="Zhang J."/>
            <person name="Peng Z."/>
            <person name="Li Y."/>
            <person name="Li N."/>
            <person name="Wang J."/>
            <person name="Chen M."/>
            <person name="He Y."/>
            <person name="Tan F."/>
            <person name="Song X."/>
            <person name="Zheng Q."/>
            <person name="Huang R."/>
            <person name="Yang H."/>
            <person name="Du X."/>
            <person name="Chen L."/>
            <person name="Yang M."/>
            <person name="Gaffney P.M."/>
            <person name="Wang S."/>
            <person name="Luo L."/>
            <person name="She Z."/>
            <person name="Ming Y."/>
            <person name="Huang W."/>
            <person name="Zhang S."/>
            <person name="Huang B."/>
            <person name="Zhang Y."/>
            <person name="Qu T."/>
            <person name="Ni P."/>
            <person name="Miao G."/>
            <person name="Wang J."/>
            <person name="Wang Q."/>
            <person name="Steinberg C.E."/>
            <person name="Wang H."/>
            <person name="Li N."/>
            <person name="Qian L."/>
            <person name="Zhang G."/>
            <person name="Li Y."/>
            <person name="Yang H."/>
            <person name="Liu X."/>
            <person name="Wang J."/>
            <person name="Yin Y."/>
            <person name="Wang J."/>
        </authorList>
    </citation>
    <scope>NUCLEOTIDE SEQUENCE [LARGE SCALE GENOMIC DNA]</scope>
    <source>
        <strain evidence="2">05x7-T-G4-1.051#20</strain>
    </source>
</reference>
<dbReference type="Pfam" id="PF00022">
    <property type="entry name" value="Actin"/>
    <property type="match status" value="1"/>
</dbReference>
<dbReference type="AlphaFoldDB" id="K1QNF4"/>
<organism evidence="2">
    <name type="scientific">Magallana gigas</name>
    <name type="common">Pacific oyster</name>
    <name type="synonym">Crassostrea gigas</name>
    <dbReference type="NCBI Taxonomy" id="29159"/>
    <lineage>
        <taxon>Eukaryota</taxon>
        <taxon>Metazoa</taxon>
        <taxon>Spiralia</taxon>
        <taxon>Lophotrochozoa</taxon>
        <taxon>Mollusca</taxon>
        <taxon>Bivalvia</taxon>
        <taxon>Autobranchia</taxon>
        <taxon>Pteriomorphia</taxon>
        <taxon>Ostreida</taxon>
        <taxon>Ostreoidea</taxon>
        <taxon>Ostreidae</taxon>
        <taxon>Magallana</taxon>
    </lineage>
</organism>
<gene>
    <name evidence="2" type="ORF">CGI_10000659</name>
</gene>
<dbReference type="FunFam" id="3.30.420.40:FF:000058">
    <property type="entry name" value="Putative actin-related protein 5"/>
    <property type="match status" value="1"/>
</dbReference>
<accession>K1QNF4</accession>
<proteinExistence type="predicted"/>